<reference evidence="1 2" key="1">
    <citation type="journal article" date="2019" name="Sci. Rep.">
        <title>Orb-weaving spider Araneus ventricosus genome elucidates the spidroin gene catalogue.</title>
        <authorList>
            <person name="Kono N."/>
            <person name="Nakamura H."/>
            <person name="Ohtoshi R."/>
            <person name="Moran D.A.P."/>
            <person name="Shinohara A."/>
            <person name="Yoshida Y."/>
            <person name="Fujiwara M."/>
            <person name="Mori M."/>
            <person name="Tomita M."/>
            <person name="Arakawa K."/>
        </authorList>
    </citation>
    <scope>NUCLEOTIDE SEQUENCE [LARGE SCALE GENOMIC DNA]</scope>
</reference>
<sequence length="115" mass="13598">MTFYVVRGLSRKYVMIRAILKTQRENSFDELLKIIREEELLRNNVGIPAEVLNKNLVFTSVRRQKQVCYFCRKPNHVMKDCFFFEAKEIKVPSLVKEKKGLGHLSFIFRSRGDVN</sequence>
<dbReference type="AlphaFoldDB" id="A0A4Y2PL39"/>
<dbReference type="EMBL" id="BGPR01011552">
    <property type="protein sequence ID" value="GBN51852.1"/>
    <property type="molecule type" value="Genomic_DNA"/>
</dbReference>
<comment type="caution">
    <text evidence="1">The sequence shown here is derived from an EMBL/GenBank/DDBJ whole genome shotgun (WGS) entry which is preliminary data.</text>
</comment>
<evidence type="ECO:0000313" key="1">
    <source>
        <dbReference type="EMBL" id="GBN51852.1"/>
    </source>
</evidence>
<protein>
    <recommendedName>
        <fullName evidence="3">CCHC-type domain-containing protein</fullName>
    </recommendedName>
</protein>
<dbReference type="OrthoDB" id="422839at2759"/>
<name>A0A4Y2PL39_ARAVE</name>
<keyword evidence="2" id="KW-1185">Reference proteome</keyword>
<gene>
    <name evidence="1" type="ORF">AVEN_206499_1</name>
</gene>
<proteinExistence type="predicted"/>
<evidence type="ECO:0000313" key="2">
    <source>
        <dbReference type="Proteomes" id="UP000499080"/>
    </source>
</evidence>
<evidence type="ECO:0008006" key="3">
    <source>
        <dbReference type="Google" id="ProtNLM"/>
    </source>
</evidence>
<dbReference type="Proteomes" id="UP000499080">
    <property type="component" value="Unassembled WGS sequence"/>
</dbReference>
<accession>A0A4Y2PL39</accession>
<organism evidence="1 2">
    <name type="scientific">Araneus ventricosus</name>
    <name type="common">Orbweaver spider</name>
    <name type="synonym">Epeira ventricosa</name>
    <dbReference type="NCBI Taxonomy" id="182803"/>
    <lineage>
        <taxon>Eukaryota</taxon>
        <taxon>Metazoa</taxon>
        <taxon>Ecdysozoa</taxon>
        <taxon>Arthropoda</taxon>
        <taxon>Chelicerata</taxon>
        <taxon>Arachnida</taxon>
        <taxon>Araneae</taxon>
        <taxon>Araneomorphae</taxon>
        <taxon>Entelegynae</taxon>
        <taxon>Araneoidea</taxon>
        <taxon>Araneidae</taxon>
        <taxon>Araneus</taxon>
    </lineage>
</organism>